<evidence type="ECO:0000256" key="2">
    <source>
        <dbReference type="SAM" id="SignalP"/>
    </source>
</evidence>
<evidence type="ECO:0008006" key="5">
    <source>
        <dbReference type="Google" id="ProtNLM"/>
    </source>
</evidence>
<feature type="compositionally biased region" description="Polar residues" evidence="1">
    <location>
        <begin position="77"/>
        <end position="90"/>
    </location>
</feature>
<proteinExistence type="predicted"/>
<evidence type="ECO:0000313" key="3">
    <source>
        <dbReference type="EMBL" id="EUJ27613.1"/>
    </source>
</evidence>
<sequence length="90" mass="10087">MTKTNAWKQIKVGMIGILLVSSLSLAACSNDKKETKKDTKPKTEHKVKSIEKKSNAATVKVVPKKEGKKTEKEKNQQIKNNRLPQIARNT</sequence>
<feature type="compositionally biased region" description="Basic and acidic residues" evidence="1">
    <location>
        <begin position="30"/>
        <end position="54"/>
    </location>
</feature>
<name>A0A829R6G8_LISGR</name>
<protein>
    <recommendedName>
        <fullName evidence="5">Lipoprotein</fullName>
    </recommendedName>
</protein>
<gene>
    <name evidence="3" type="ORF">LMUR_08764</name>
</gene>
<feature type="chain" id="PRO_5032611262" description="Lipoprotein" evidence="2">
    <location>
        <begin position="27"/>
        <end position="90"/>
    </location>
</feature>
<accession>A0A829R6G8</accession>
<feature type="compositionally biased region" description="Basic and acidic residues" evidence="1">
    <location>
        <begin position="63"/>
        <end position="76"/>
    </location>
</feature>
<comment type="caution">
    <text evidence="3">The sequence shown here is derived from an EMBL/GenBank/DDBJ whole genome shotgun (WGS) entry which is preliminary data.</text>
</comment>
<feature type="signal peptide" evidence="2">
    <location>
        <begin position="1"/>
        <end position="26"/>
    </location>
</feature>
<dbReference type="RefSeq" id="WP_036106223.1">
    <property type="nucleotide sequence ID" value="NZ_AODG01000011.1"/>
</dbReference>
<keyword evidence="2" id="KW-0732">Signal</keyword>
<reference evidence="3 4" key="1">
    <citation type="submission" date="2012-12" db="EMBL/GenBank/DDBJ databases">
        <title>Novel taxa of Listeriaceae from agricultural environments in the United States.</title>
        <authorList>
            <person name="den Bakker H.C."/>
            <person name="Allred A."/>
            <person name="Warchocki S."/>
            <person name="Wright E.M."/>
            <person name="Burrell A."/>
            <person name="Nightingale K.K."/>
            <person name="Kephart D."/>
            <person name="Wiedmann M."/>
        </authorList>
    </citation>
    <scope>NUCLEOTIDE SEQUENCE [LARGE SCALE GENOMIC DNA]</scope>
    <source>
        <strain evidence="3 4">FSL F6-1183</strain>
    </source>
</reference>
<evidence type="ECO:0000313" key="4">
    <source>
        <dbReference type="Proteomes" id="UP000019251"/>
    </source>
</evidence>
<dbReference type="EMBL" id="AODG01000011">
    <property type="protein sequence ID" value="EUJ27613.1"/>
    <property type="molecule type" value="Genomic_DNA"/>
</dbReference>
<feature type="region of interest" description="Disordered" evidence="1">
    <location>
        <begin position="30"/>
        <end position="90"/>
    </location>
</feature>
<dbReference type="AlphaFoldDB" id="A0A829R6G8"/>
<organism evidence="3 4">
    <name type="scientific">Listeria grayi FSL F6-1183</name>
    <dbReference type="NCBI Taxonomy" id="1265827"/>
    <lineage>
        <taxon>Bacteria</taxon>
        <taxon>Bacillati</taxon>
        <taxon>Bacillota</taxon>
        <taxon>Bacilli</taxon>
        <taxon>Bacillales</taxon>
        <taxon>Listeriaceae</taxon>
        <taxon>Listeria</taxon>
    </lineage>
</organism>
<evidence type="ECO:0000256" key="1">
    <source>
        <dbReference type="SAM" id="MobiDB-lite"/>
    </source>
</evidence>
<dbReference type="Proteomes" id="UP000019251">
    <property type="component" value="Unassembled WGS sequence"/>
</dbReference>
<dbReference type="PROSITE" id="PS51257">
    <property type="entry name" value="PROKAR_LIPOPROTEIN"/>
    <property type="match status" value="1"/>
</dbReference>